<dbReference type="CDD" id="cd00082">
    <property type="entry name" value="HisKA"/>
    <property type="match status" value="1"/>
</dbReference>
<evidence type="ECO:0000313" key="10">
    <source>
        <dbReference type="Proteomes" id="UP000663918"/>
    </source>
</evidence>
<dbReference type="SMART" id="SM00387">
    <property type="entry name" value="HATPase_c"/>
    <property type="match status" value="1"/>
</dbReference>
<evidence type="ECO:0000256" key="1">
    <source>
        <dbReference type="ARBA" id="ARBA00000085"/>
    </source>
</evidence>
<organism evidence="9 10">
    <name type="scientific">Brevundimonas goettingensis</name>
    <dbReference type="NCBI Taxonomy" id="2774190"/>
    <lineage>
        <taxon>Bacteria</taxon>
        <taxon>Pseudomonadati</taxon>
        <taxon>Pseudomonadota</taxon>
        <taxon>Alphaproteobacteria</taxon>
        <taxon>Caulobacterales</taxon>
        <taxon>Caulobacteraceae</taxon>
        <taxon>Brevundimonas</taxon>
    </lineage>
</organism>
<dbReference type="EMBL" id="CP062222">
    <property type="protein sequence ID" value="QTC92785.1"/>
    <property type="molecule type" value="Genomic_DNA"/>
</dbReference>
<dbReference type="InterPro" id="IPR036890">
    <property type="entry name" value="HATPase_C_sf"/>
</dbReference>
<dbReference type="SUPFAM" id="SSF52172">
    <property type="entry name" value="CheY-like"/>
    <property type="match status" value="1"/>
</dbReference>
<evidence type="ECO:0000256" key="5">
    <source>
        <dbReference type="PROSITE-ProRule" id="PRU00169"/>
    </source>
</evidence>
<dbReference type="SUPFAM" id="SSF55874">
    <property type="entry name" value="ATPase domain of HSP90 chaperone/DNA topoisomerase II/histidine kinase"/>
    <property type="match status" value="1"/>
</dbReference>
<dbReference type="Gene3D" id="3.30.565.10">
    <property type="entry name" value="Histidine kinase-like ATPase, C-terminal domain"/>
    <property type="match status" value="1"/>
</dbReference>
<dbReference type="InterPro" id="IPR003594">
    <property type="entry name" value="HATPase_dom"/>
</dbReference>
<dbReference type="RefSeq" id="WP_207932063.1">
    <property type="nucleotide sequence ID" value="NZ_CP062222.1"/>
</dbReference>
<dbReference type="Pfam" id="PF00512">
    <property type="entry name" value="HisKA"/>
    <property type="match status" value="1"/>
</dbReference>
<evidence type="ECO:0000256" key="4">
    <source>
        <dbReference type="ARBA" id="ARBA00023012"/>
    </source>
</evidence>
<dbReference type="Pfam" id="PF02518">
    <property type="entry name" value="HATPase_c"/>
    <property type="match status" value="1"/>
</dbReference>
<dbReference type="FunFam" id="3.30.565.10:FF:000010">
    <property type="entry name" value="Sensor histidine kinase RcsC"/>
    <property type="match status" value="1"/>
</dbReference>
<keyword evidence="3 5" id="KW-0597">Phosphoprotein</keyword>
<dbReference type="PROSITE" id="PS50109">
    <property type="entry name" value="HIS_KIN"/>
    <property type="match status" value="1"/>
</dbReference>
<keyword evidence="6" id="KW-1133">Transmembrane helix</keyword>
<gene>
    <name evidence="9" type="ORF">IFJ75_08010</name>
</gene>
<protein>
    <recommendedName>
        <fullName evidence="2">histidine kinase</fullName>
        <ecNumber evidence="2">2.7.13.3</ecNumber>
    </recommendedName>
</protein>
<evidence type="ECO:0000259" key="7">
    <source>
        <dbReference type="PROSITE" id="PS50109"/>
    </source>
</evidence>
<dbReference type="SMART" id="SM00448">
    <property type="entry name" value="REC"/>
    <property type="match status" value="1"/>
</dbReference>
<comment type="catalytic activity">
    <reaction evidence="1">
        <text>ATP + protein L-histidine = ADP + protein N-phospho-L-histidine.</text>
        <dbReference type="EC" id="2.7.13.3"/>
    </reaction>
</comment>
<dbReference type="Gene3D" id="3.40.50.2300">
    <property type="match status" value="1"/>
</dbReference>
<dbReference type="KEGG" id="bgoe:IFJ75_08010"/>
<feature type="domain" description="Response regulatory" evidence="8">
    <location>
        <begin position="565"/>
        <end position="684"/>
    </location>
</feature>
<dbReference type="AlphaFoldDB" id="A0A975GZL9"/>
<evidence type="ECO:0000256" key="3">
    <source>
        <dbReference type="ARBA" id="ARBA00022553"/>
    </source>
</evidence>
<dbReference type="InterPro" id="IPR003661">
    <property type="entry name" value="HisK_dim/P_dom"/>
</dbReference>
<dbReference type="InterPro" id="IPR036097">
    <property type="entry name" value="HisK_dim/P_sf"/>
</dbReference>
<dbReference type="PRINTS" id="PR00344">
    <property type="entry name" value="BCTRLSENSOR"/>
</dbReference>
<keyword evidence="6" id="KW-0472">Membrane</keyword>
<dbReference type="Pfam" id="PF00072">
    <property type="entry name" value="Response_reg"/>
    <property type="match status" value="1"/>
</dbReference>
<accession>A0A975GZL9</accession>
<feature type="domain" description="Histidine kinase" evidence="7">
    <location>
        <begin position="323"/>
        <end position="540"/>
    </location>
</feature>
<dbReference type="InterPro" id="IPR001789">
    <property type="entry name" value="Sig_transdc_resp-reg_receiver"/>
</dbReference>
<dbReference type="PANTHER" id="PTHR45339:SF1">
    <property type="entry name" value="HYBRID SIGNAL TRANSDUCTION HISTIDINE KINASE J"/>
    <property type="match status" value="1"/>
</dbReference>
<proteinExistence type="predicted"/>
<dbReference type="PANTHER" id="PTHR45339">
    <property type="entry name" value="HYBRID SIGNAL TRANSDUCTION HISTIDINE KINASE J"/>
    <property type="match status" value="1"/>
</dbReference>
<name>A0A975GZL9_9CAUL</name>
<evidence type="ECO:0000259" key="8">
    <source>
        <dbReference type="PROSITE" id="PS50110"/>
    </source>
</evidence>
<dbReference type="GO" id="GO:0000155">
    <property type="term" value="F:phosphorelay sensor kinase activity"/>
    <property type="evidence" value="ECO:0007669"/>
    <property type="project" value="InterPro"/>
</dbReference>
<evidence type="ECO:0000313" key="9">
    <source>
        <dbReference type="EMBL" id="QTC92785.1"/>
    </source>
</evidence>
<evidence type="ECO:0000256" key="2">
    <source>
        <dbReference type="ARBA" id="ARBA00012438"/>
    </source>
</evidence>
<dbReference type="SMART" id="SM00388">
    <property type="entry name" value="HisKA"/>
    <property type="match status" value="1"/>
</dbReference>
<dbReference type="InterPro" id="IPR005467">
    <property type="entry name" value="His_kinase_dom"/>
</dbReference>
<dbReference type="InterPro" id="IPR007892">
    <property type="entry name" value="CHASE4"/>
</dbReference>
<keyword evidence="4" id="KW-0902">Two-component regulatory system</keyword>
<dbReference type="EC" id="2.7.13.3" evidence="2"/>
<dbReference type="PROSITE" id="PS50110">
    <property type="entry name" value="RESPONSE_REGULATORY"/>
    <property type="match status" value="1"/>
</dbReference>
<dbReference type="CDD" id="cd16922">
    <property type="entry name" value="HATPase_EvgS-ArcB-TorS-like"/>
    <property type="match status" value="1"/>
</dbReference>
<dbReference type="SUPFAM" id="SSF47384">
    <property type="entry name" value="Homodimeric domain of signal transducing histidine kinase"/>
    <property type="match status" value="1"/>
</dbReference>
<keyword evidence="10" id="KW-1185">Reference proteome</keyword>
<evidence type="ECO:0000256" key="6">
    <source>
        <dbReference type="SAM" id="Phobius"/>
    </source>
</evidence>
<dbReference type="InterPro" id="IPR004358">
    <property type="entry name" value="Sig_transdc_His_kin-like_C"/>
</dbReference>
<dbReference type="InterPro" id="IPR011006">
    <property type="entry name" value="CheY-like_superfamily"/>
</dbReference>
<keyword evidence="6" id="KW-0812">Transmembrane</keyword>
<dbReference type="Gene3D" id="1.10.287.130">
    <property type="match status" value="1"/>
</dbReference>
<sequence>MSGANELTRARLVRLLMMGAIAVAAVLLAVFGMVAYSATVLDRIGLETQTRLTERRIETRLKGLDADVLSATVWNEAYERTLAGDQAWMQANYGDYYADYMHHQVTLAFDGRGRAIYASRDSEAVAPGAERALALAVQPLVNAVRSQAPRKGPREPGARYGLDSVVHRTAIVLVDREPYMVAVSTVVPEDSAHARAGARDPVVISGLPARAFIASLGQDLMLEGVHLAGAGARGPGGQMALRDPADRVLGTVVWTPAKPSAVMLSRAAPALSALMALVLIASALGVARARQLIRKLARHEAALAHSLGEAEAANAAKSQFLANMSHELRTPLNGVIAMSELLHAYQGDDRGRQMARTIVSSAQVLQSVVNDILDVARIEAGQVQLELAPFDLSETLRAVGDLHGAAAATKGVELTVVIHPSAAGLYSGDRTRVTQIVSNLVGNAVKFTEAGHVTLRARRRASGSLCLSVSDTGIGFDRATAARLFQRFEQADLSTSRRFGGSGLGLSICDSLATLMGGTVKVRSQPGRGSTFLVRLPLARIGDAAEMQAPSASAELAQEPAGALRVLCADDHEVNRQVITMILEPLGVDLTLAENGAEALELFRSEHFDIVLMDVQMPEMDGLTATRALRAHETTTGLGRTPVISLTANAMPDDVRRSLEAGSDLHLAKPIRPAALLDAIVRLTDPAGVSDDVAA</sequence>
<dbReference type="CDD" id="cd17546">
    <property type="entry name" value="REC_hyHK_CKI1_RcsC-like"/>
    <property type="match status" value="1"/>
</dbReference>
<feature type="modified residue" description="4-aspartylphosphate" evidence="5">
    <location>
        <position position="614"/>
    </location>
</feature>
<feature type="transmembrane region" description="Helical" evidence="6">
    <location>
        <begin position="12"/>
        <end position="36"/>
    </location>
</feature>
<dbReference type="Pfam" id="PF05228">
    <property type="entry name" value="CHASE4"/>
    <property type="match status" value="1"/>
</dbReference>
<reference evidence="9" key="1">
    <citation type="submission" date="2020-09" db="EMBL/GenBank/DDBJ databases">
        <title>Brevundimonas sp. LVF2 isolated from a puddle in Goettingen, Germany.</title>
        <authorList>
            <person name="Friedrich I."/>
            <person name="Klassen A."/>
            <person name="Hannes N."/>
            <person name="Schneider D."/>
            <person name="Hertel R."/>
            <person name="Daniel R."/>
        </authorList>
    </citation>
    <scope>NUCLEOTIDE SEQUENCE</scope>
    <source>
        <strain evidence="9">LVF2</strain>
    </source>
</reference>
<dbReference type="Proteomes" id="UP000663918">
    <property type="component" value="Chromosome"/>
</dbReference>